<keyword evidence="5" id="KW-0269">Exonuclease</keyword>
<dbReference type="InterPro" id="IPR038763">
    <property type="entry name" value="DHH_sf"/>
</dbReference>
<dbReference type="Proteomes" id="UP000509327">
    <property type="component" value="Chromosome"/>
</dbReference>
<keyword evidence="10" id="KW-1185">Reference proteome</keyword>
<dbReference type="InterPro" id="IPR001667">
    <property type="entry name" value="DDH_dom"/>
</dbReference>
<evidence type="ECO:0000259" key="8">
    <source>
        <dbReference type="Pfam" id="PF17768"/>
    </source>
</evidence>
<dbReference type="Pfam" id="PF02272">
    <property type="entry name" value="DHHA1"/>
    <property type="match status" value="1"/>
</dbReference>
<reference evidence="9 10" key="1">
    <citation type="submission" date="2020-06" db="EMBL/GenBank/DDBJ databases">
        <title>Complete genome of Paenibacillus barcinonensis KACC11450.</title>
        <authorList>
            <person name="Kim M."/>
            <person name="Park Y.-J."/>
            <person name="Shin J.-H."/>
        </authorList>
    </citation>
    <scope>NUCLEOTIDE SEQUENCE [LARGE SCALE GENOMIC DNA]</scope>
    <source>
        <strain evidence="9 10">KACC11450</strain>
    </source>
</reference>
<dbReference type="Gene3D" id="3.90.1640.30">
    <property type="match status" value="1"/>
</dbReference>
<feature type="domain" description="DDH" evidence="6">
    <location>
        <begin position="9"/>
        <end position="136"/>
    </location>
</feature>
<organism evidence="9 10">
    <name type="scientific">Paenibacillus barcinonensis</name>
    <dbReference type="NCBI Taxonomy" id="198119"/>
    <lineage>
        <taxon>Bacteria</taxon>
        <taxon>Bacillati</taxon>
        <taxon>Bacillota</taxon>
        <taxon>Bacilli</taxon>
        <taxon>Bacillales</taxon>
        <taxon>Paenibacillaceae</taxon>
        <taxon>Paenibacillus</taxon>
    </lineage>
</organism>
<dbReference type="EMBL" id="CP054614">
    <property type="protein sequence ID" value="QKS55865.1"/>
    <property type="molecule type" value="Genomic_DNA"/>
</dbReference>
<evidence type="ECO:0000256" key="4">
    <source>
        <dbReference type="ARBA" id="ARBA00022801"/>
    </source>
</evidence>
<keyword evidence="3" id="KW-0540">Nuclease</keyword>
<comment type="similarity">
    <text evidence="1">Belongs to the RecJ family.</text>
</comment>
<dbReference type="Pfam" id="PF17768">
    <property type="entry name" value="RecJ_OB"/>
    <property type="match status" value="1"/>
</dbReference>
<evidence type="ECO:0000259" key="6">
    <source>
        <dbReference type="Pfam" id="PF01368"/>
    </source>
</evidence>
<evidence type="ECO:0000313" key="9">
    <source>
        <dbReference type="EMBL" id="QKS55865.1"/>
    </source>
</evidence>
<gene>
    <name evidence="9" type="ORF">HUB98_05655</name>
</gene>
<protein>
    <recommendedName>
        <fullName evidence="2">Single-stranded-DNA-specific exonuclease RecJ</fullName>
    </recommendedName>
</protein>
<evidence type="ECO:0000256" key="2">
    <source>
        <dbReference type="ARBA" id="ARBA00019841"/>
    </source>
</evidence>
<name>A0ABX6Q1U1_PAEBA</name>
<accession>A0ABX6Q1U1</accession>
<dbReference type="PANTHER" id="PTHR30255">
    <property type="entry name" value="SINGLE-STRANDED-DNA-SPECIFIC EXONUCLEASE RECJ"/>
    <property type="match status" value="1"/>
</dbReference>
<evidence type="ECO:0000313" key="10">
    <source>
        <dbReference type="Proteomes" id="UP000509327"/>
    </source>
</evidence>
<dbReference type="RefSeq" id="WP_146236101.1">
    <property type="nucleotide sequence ID" value="NZ_CP054614.1"/>
</dbReference>
<evidence type="ECO:0000259" key="7">
    <source>
        <dbReference type="Pfam" id="PF02272"/>
    </source>
</evidence>
<evidence type="ECO:0000256" key="1">
    <source>
        <dbReference type="ARBA" id="ARBA00005915"/>
    </source>
</evidence>
<keyword evidence="4" id="KW-0378">Hydrolase</keyword>
<proteinExistence type="inferred from homology"/>
<evidence type="ECO:0000256" key="5">
    <source>
        <dbReference type="ARBA" id="ARBA00022839"/>
    </source>
</evidence>
<dbReference type="SUPFAM" id="SSF64182">
    <property type="entry name" value="DHH phosphoesterases"/>
    <property type="match status" value="1"/>
</dbReference>
<dbReference type="Gene3D" id="3.10.310.30">
    <property type="match status" value="1"/>
</dbReference>
<feature type="domain" description="DHHA1" evidence="7">
    <location>
        <begin position="278"/>
        <end position="361"/>
    </location>
</feature>
<dbReference type="InterPro" id="IPR003156">
    <property type="entry name" value="DHHA1_dom"/>
</dbReference>
<dbReference type="InterPro" id="IPR051673">
    <property type="entry name" value="SSDNA_exonuclease_RecJ"/>
</dbReference>
<dbReference type="PANTHER" id="PTHR30255:SF2">
    <property type="entry name" value="SINGLE-STRANDED-DNA-SPECIFIC EXONUCLEASE RECJ"/>
    <property type="match status" value="1"/>
</dbReference>
<feature type="domain" description="RecJ OB" evidence="8">
    <location>
        <begin position="371"/>
        <end position="466"/>
    </location>
</feature>
<sequence length="489" mass="55439">MRAIKNGEKIVIFADVDFDGISSAVILYKILLRFTDNVQIKYVERSQGHGSKFVIEQIEDDTDLYIAVDSSSNDIEPLKFLVDKGIDCLVIDHHSIDIENPHCILVNPQQEDCKYPNKNASGGLLVYKVCQVLDDYMDTRHALELSDLPGFTLMADMMSMMEMENRYFAKVSLKGLRHEGLKLLFEAMNSDLKNLTSTDFLYGASPAVTAATRADNIKLAIDFLMCDKATPETKGYVKELIKLNEHRKVVQAEALERHKDSIKDEDKVAIIYDTTIGKGLNGLVAQELLKKFSRPAIVIGDGEDEYTYAGSFRGLDDFSMLDLLDQCNSTEHTGGHPGAGGLSLKKENLQKLKDELNNHLKDFVPDNTLYYDLEFSADSVNENLINYLTEFFRYSGNNFKPGTFLIKDLFISDKKLMGKTNNTVKIDCGGLQLMKFKTDEEYYDQVPVFTEVEAVGSLNMNVWTQYRPKKKVIKTCQLFIEDYRELIKQ</sequence>
<dbReference type="InterPro" id="IPR041122">
    <property type="entry name" value="RecJ_OB"/>
</dbReference>
<dbReference type="Pfam" id="PF01368">
    <property type="entry name" value="DHH"/>
    <property type="match status" value="1"/>
</dbReference>
<evidence type="ECO:0000256" key="3">
    <source>
        <dbReference type="ARBA" id="ARBA00022722"/>
    </source>
</evidence>